<dbReference type="EMBL" id="BMAQ01000021">
    <property type="protein sequence ID" value="GFR38598.1"/>
    <property type="molecule type" value="Genomic_DNA"/>
</dbReference>
<feature type="transmembrane region" description="Helical" evidence="2">
    <location>
        <begin position="92"/>
        <end position="110"/>
    </location>
</feature>
<comment type="caution">
    <text evidence="5">The sequence shown here is derived from an EMBL/GenBank/DDBJ whole genome shotgun (WGS) entry which is preliminary data.</text>
</comment>
<dbReference type="RefSeq" id="WP_200966834.1">
    <property type="nucleotide sequence ID" value="NZ_BMAQ01000021.1"/>
</dbReference>
<feature type="transmembrane region" description="Helical" evidence="2">
    <location>
        <begin position="34"/>
        <end position="51"/>
    </location>
</feature>
<protein>
    <recommendedName>
        <fullName evidence="7">Lia operon protein LiaF</fullName>
    </recommendedName>
</protein>
<feature type="region of interest" description="Disordered" evidence="1">
    <location>
        <begin position="120"/>
        <end position="173"/>
    </location>
</feature>
<dbReference type="NCBIfam" id="NF040535">
    <property type="entry name" value="LiaF_C_term"/>
    <property type="match status" value="1"/>
</dbReference>
<evidence type="ECO:0000256" key="2">
    <source>
        <dbReference type="SAM" id="Phobius"/>
    </source>
</evidence>
<keyword evidence="2" id="KW-0472">Membrane</keyword>
<reference evidence="5" key="2">
    <citation type="journal article" date="2021" name="Data Brief">
        <title>Draft genome sequence data of the facultative, thermophilic, xylanolytic bacterium Paenibacillus sp. strain DA-C8.</title>
        <authorList>
            <person name="Chhe C."/>
            <person name="Uke A."/>
            <person name="Baramee S."/>
            <person name="Ungkulpasvich U."/>
            <person name="Tachaapaikoon C."/>
            <person name="Pason P."/>
            <person name="Waeonukul R."/>
            <person name="Ratanakhanokchai K."/>
            <person name="Kosugi A."/>
        </authorList>
    </citation>
    <scope>NUCLEOTIDE SEQUENCE</scope>
    <source>
        <strain evidence="5">DA-C8</strain>
    </source>
</reference>
<feature type="domain" description="Cell wall-active antibiotics response LiaF-like C-terminal" evidence="3">
    <location>
        <begin position="197"/>
        <end position="311"/>
    </location>
</feature>
<dbReference type="InterPro" id="IPR047793">
    <property type="entry name" value="LiaF_C"/>
</dbReference>
<feature type="domain" description="LiaF transmembrane" evidence="4">
    <location>
        <begin position="6"/>
        <end position="116"/>
    </location>
</feature>
<feature type="compositionally biased region" description="Basic and acidic residues" evidence="1">
    <location>
        <begin position="134"/>
        <end position="144"/>
    </location>
</feature>
<keyword evidence="2" id="KW-1133">Transmembrane helix</keyword>
<keyword evidence="6" id="KW-1185">Reference proteome</keyword>
<feature type="transmembrane region" description="Helical" evidence="2">
    <location>
        <begin position="63"/>
        <end position="80"/>
    </location>
</feature>
<evidence type="ECO:0000259" key="3">
    <source>
        <dbReference type="Pfam" id="PF09922"/>
    </source>
</evidence>
<dbReference type="Proteomes" id="UP000654993">
    <property type="component" value="Unassembled WGS sequence"/>
</dbReference>
<dbReference type="Pfam" id="PF22570">
    <property type="entry name" value="LiaF-TM"/>
    <property type="match status" value="1"/>
</dbReference>
<organism evidence="5 6">
    <name type="scientific">Insulibacter thermoxylanivorax</name>
    <dbReference type="NCBI Taxonomy" id="2749268"/>
    <lineage>
        <taxon>Bacteria</taxon>
        <taxon>Bacillati</taxon>
        <taxon>Bacillota</taxon>
        <taxon>Bacilli</taxon>
        <taxon>Bacillales</taxon>
        <taxon>Paenibacillaceae</taxon>
        <taxon>Insulibacter</taxon>
    </lineage>
</organism>
<accession>A0A916QGG9</accession>
<evidence type="ECO:0008006" key="7">
    <source>
        <dbReference type="Google" id="ProtNLM"/>
    </source>
</evidence>
<evidence type="ECO:0000313" key="6">
    <source>
        <dbReference type="Proteomes" id="UP000654993"/>
    </source>
</evidence>
<evidence type="ECO:0000256" key="1">
    <source>
        <dbReference type="SAM" id="MobiDB-lite"/>
    </source>
</evidence>
<dbReference type="Pfam" id="PF09922">
    <property type="entry name" value="LiaF-like_C"/>
    <property type="match status" value="1"/>
</dbReference>
<feature type="transmembrane region" description="Helical" evidence="2">
    <location>
        <begin position="7"/>
        <end position="28"/>
    </location>
</feature>
<evidence type="ECO:0000259" key="4">
    <source>
        <dbReference type="Pfam" id="PF22570"/>
    </source>
</evidence>
<sequence>MYNRIFWGFVLIGLGVLFILNQQGIVIFDLGEIIATYWPLVLIYFGLRGLIFQHRWGQGIGFGYLYPLIMTVLGVYFLGRNIDYIEMSVVDFFQYVIPFLLILIGLIIILRPSRRKSDQTEPEDALDFDLSECDGPHESKESSRDGAAPHSFIPEENWRTGDEERGADAGYAGAGYTGGETTGSFSKQEAPESHFSFLGDIHIGSANWQLKPLNVHHFIGDTVIDLTRAQIPDGITKITVSSMIGDVKVMLPKDPEVEASVVMTAFLGEFNVFGRREGGMLKNYREESPDYHYAPKKIQLTVNLFIGDFRIERI</sequence>
<evidence type="ECO:0000313" key="5">
    <source>
        <dbReference type="EMBL" id="GFR38598.1"/>
    </source>
</evidence>
<feature type="compositionally biased region" description="Acidic residues" evidence="1">
    <location>
        <begin position="120"/>
        <end position="132"/>
    </location>
</feature>
<dbReference type="InterPro" id="IPR054331">
    <property type="entry name" value="LiaF_TM"/>
</dbReference>
<keyword evidence="2" id="KW-0812">Transmembrane</keyword>
<dbReference type="InterPro" id="IPR024425">
    <property type="entry name" value="LiaF-like_C"/>
</dbReference>
<name>A0A916QGG9_9BACL</name>
<reference evidence="5" key="1">
    <citation type="submission" date="2020-08" db="EMBL/GenBank/DDBJ databases">
        <authorList>
            <person name="Uke A."/>
            <person name="Chhe C."/>
            <person name="Baramee S."/>
            <person name="Kosugi A."/>
        </authorList>
    </citation>
    <scope>NUCLEOTIDE SEQUENCE</scope>
    <source>
        <strain evidence="5">DA-C8</strain>
    </source>
</reference>
<gene>
    <name evidence="5" type="ORF">PRECH8_18940</name>
</gene>
<proteinExistence type="predicted"/>
<feature type="compositionally biased region" description="Basic and acidic residues" evidence="1">
    <location>
        <begin position="156"/>
        <end position="167"/>
    </location>
</feature>
<dbReference type="AlphaFoldDB" id="A0A916QGG9"/>